<dbReference type="EMBL" id="FZMO01000195">
    <property type="protein sequence ID" value="SNQ48743.1"/>
    <property type="molecule type" value="Genomic_DNA"/>
</dbReference>
<protein>
    <submittedName>
        <fullName evidence="2">Uncharacterized protein</fullName>
    </submittedName>
</protein>
<organism evidence="2 3">
    <name type="scientific">Frankia canadensis</name>
    <dbReference type="NCBI Taxonomy" id="1836972"/>
    <lineage>
        <taxon>Bacteria</taxon>
        <taxon>Bacillati</taxon>
        <taxon>Actinomycetota</taxon>
        <taxon>Actinomycetes</taxon>
        <taxon>Frankiales</taxon>
        <taxon>Frankiaceae</taxon>
        <taxon>Frankia</taxon>
    </lineage>
</organism>
<evidence type="ECO:0000313" key="2">
    <source>
        <dbReference type="EMBL" id="SNQ48743.1"/>
    </source>
</evidence>
<dbReference type="Proteomes" id="UP000234331">
    <property type="component" value="Unassembled WGS sequence"/>
</dbReference>
<evidence type="ECO:0000313" key="3">
    <source>
        <dbReference type="Proteomes" id="UP000234331"/>
    </source>
</evidence>
<keyword evidence="3" id="KW-1185">Reference proteome</keyword>
<feature type="region of interest" description="Disordered" evidence="1">
    <location>
        <begin position="26"/>
        <end position="56"/>
    </location>
</feature>
<accession>A0A2I2KSU1</accession>
<proteinExistence type="predicted"/>
<evidence type="ECO:0000256" key="1">
    <source>
        <dbReference type="SAM" id="MobiDB-lite"/>
    </source>
</evidence>
<name>A0A2I2KSU1_9ACTN</name>
<sequence length="56" mass="5708">MPTGLPFADPPRMGDIHNCGQRLWIDDSHASSAGPPADWPTEGAIAEPAAGSAPLG</sequence>
<gene>
    <name evidence="2" type="ORF">FRACA_2740004</name>
</gene>
<dbReference type="AlphaFoldDB" id="A0A2I2KSU1"/>
<reference evidence="2 3" key="1">
    <citation type="submission" date="2017-06" db="EMBL/GenBank/DDBJ databases">
        <authorList>
            <person name="Kim H.J."/>
            <person name="Triplett B.A."/>
        </authorList>
    </citation>
    <scope>NUCLEOTIDE SEQUENCE [LARGE SCALE GENOMIC DNA]</scope>
    <source>
        <strain evidence="2">FRACA_ARgP5</strain>
    </source>
</reference>